<sequence>MRKQFLSLRNCLKIITMNVLHVVNFGTRRKRRFSQVTPDDQEAKLIRLHMRMSQFTDDLDHTLPNVFYKSFIERPTDGPQQDTVRSAWIMHRKVVTKEELLMDRNRIRLEVRG</sequence>
<dbReference type="Proteomes" id="UP000541444">
    <property type="component" value="Unassembled WGS sequence"/>
</dbReference>
<organism evidence="1 2">
    <name type="scientific">Kingdonia uniflora</name>
    <dbReference type="NCBI Taxonomy" id="39325"/>
    <lineage>
        <taxon>Eukaryota</taxon>
        <taxon>Viridiplantae</taxon>
        <taxon>Streptophyta</taxon>
        <taxon>Embryophyta</taxon>
        <taxon>Tracheophyta</taxon>
        <taxon>Spermatophyta</taxon>
        <taxon>Magnoliopsida</taxon>
        <taxon>Ranunculales</taxon>
        <taxon>Circaeasteraceae</taxon>
        <taxon>Kingdonia</taxon>
    </lineage>
</organism>
<gene>
    <name evidence="1" type="ORF">GIB67_022890</name>
</gene>
<evidence type="ECO:0000313" key="2">
    <source>
        <dbReference type="Proteomes" id="UP000541444"/>
    </source>
</evidence>
<protein>
    <submittedName>
        <fullName evidence="1">Uncharacterized protein</fullName>
    </submittedName>
</protein>
<evidence type="ECO:0000313" key="1">
    <source>
        <dbReference type="EMBL" id="KAF6159211.1"/>
    </source>
</evidence>
<reference evidence="1 2" key="1">
    <citation type="journal article" date="2020" name="IScience">
        <title>Genome Sequencing of the Endangered Kingdonia uniflora (Circaeasteraceae, Ranunculales) Reveals Potential Mechanisms of Evolutionary Specialization.</title>
        <authorList>
            <person name="Sun Y."/>
            <person name="Deng T."/>
            <person name="Zhang A."/>
            <person name="Moore M.J."/>
            <person name="Landis J.B."/>
            <person name="Lin N."/>
            <person name="Zhang H."/>
            <person name="Zhang X."/>
            <person name="Huang J."/>
            <person name="Zhang X."/>
            <person name="Sun H."/>
            <person name="Wang H."/>
        </authorList>
    </citation>
    <scope>NUCLEOTIDE SEQUENCE [LARGE SCALE GENOMIC DNA]</scope>
    <source>
        <strain evidence="1">TB1705</strain>
        <tissue evidence="1">Leaf</tissue>
    </source>
</reference>
<name>A0A7J7MWA3_9MAGN</name>
<proteinExistence type="predicted"/>
<comment type="caution">
    <text evidence="1">The sequence shown here is derived from an EMBL/GenBank/DDBJ whole genome shotgun (WGS) entry which is preliminary data.</text>
</comment>
<dbReference type="AlphaFoldDB" id="A0A7J7MWA3"/>
<accession>A0A7J7MWA3</accession>
<keyword evidence="2" id="KW-1185">Reference proteome</keyword>
<dbReference type="EMBL" id="JACGCM010001198">
    <property type="protein sequence ID" value="KAF6159211.1"/>
    <property type="molecule type" value="Genomic_DNA"/>
</dbReference>